<dbReference type="OrthoDB" id="8564678at2"/>
<dbReference type="InterPro" id="IPR010353">
    <property type="entry name" value="DmpK"/>
</dbReference>
<comment type="caution">
    <text evidence="1">The sequence shown here is derived from an EMBL/GenBank/DDBJ whole genome shotgun (WGS) entry which is preliminary data.</text>
</comment>
<proteinExistence type="predicted"/>
<dbReference type="Pfam" id="PF06099">
    <property type="entry name" value="Phenol_hyd_sub"/>
    <property type="match status" value="1"/>
</dbReference>
<dbReference type="EMBL" id="QGLE01000011">
    <property type="protein sequence ID" value="PWR19527.1"/>
    <property type="molecule type" value="Genomic_DNA"/>
</dbReference>
<organism evidence="1 2">
    <name type="scientific">Zavarzinia aquatilis</name>
    <dbReference type="NCBI Taxonomy" id="2211142"/>
    <lineage>
        <taxon>Bacteria</taxon>
        <taxon>Pseudomonadati</taxon>
        <taxon>Pseudomonadota</taxon>
        <taxon>Alphaproteobacteria</taxon>
        <taxon>Rhodospirillales</taxon>
        <taxon>Zavarziniaceae</taxon>
        <taxon>Zavarzinia</taxon>
    </lineage>
</organism>
<name>A0A317DXS0_9PROT</name>
<dbReference type="AlphaFoldDB" id="A0A317DXS0"/>
<dbReference type="PIRSF" id="PIRSF000039">
    <property type="entry name" value="Phenol_monooxy_K"/>
    <property type="match status" value="1"/>
</dbReference>
<dbReference type="Proteomes" id="UP000245461">
    <property type="component" value="Unassembled WGS sequence"/>
</dbReference>
<sequence>MNGQRPADTLDADRRYVRVRREREDGFIEFDFAIGDPDVFVELVLRRDALADFCAANKVELLPAGTAGGETDDWTWRLADARDTRFR</sequence>
<evidence type="ECO:0000313" key="1">
    <source>
        <dbReference type="EMBL" id="PWR19527.1"/>
    </source>
</evidence>
<evidence type="ECO:0000313" key="2">
    <source>
        <dbReference type="Proteomes" id="UP000245461"/>
    </source>
</evidence>
<accession>A0A317DXS0</accession>
<keyword evidence="2" id="KW-1185">Reference proteome</keyword>
<protein>
    <submittedName>
        <fullName evidence="1">Phenol hydroxylase</fullName>
    </submittedName>
</protein>
<dbReference type="RefSeq" id="WP_109907409.1">
    <property type="nucleotide sequence ID" value="NZ_QGLE01000011.1"/>
</dbReference>
<gene>
    <name evidence="1" type="ORF">DKG74_17200</name>
</gene>
<reference evidence="1 2" key="1">
    <citation type="submission" date="2018-05" db="EMBL/GenBank/DDBJ databases">
        <title>Zavarzinia sp. HR-AS.</title>
        <authorList>
            <person name="Lee Y."/>
            <person name="Jeon C.O."/>
        </authorList>
    </citation>
    <scope>NUCLEOTIDE SEQUENCE [LARGE SCALE GENOMIC DNA]</scope>
    <source>
        <strain evidence="1 2">HR-AS</strain>
    </source>
</reference>